<gene>
    <name evidence="1" type="ORF">L2E82_21461</name>
</gene>
<evidence type="ECO:0000313" key="2">
    <source>
        <dbReference type="Proteomes" id="UP001055811"/>
    </source>
</evidence>
<comment type="caution">
    <text evidence="1">The sequence shown here is derived from an EMBL/GenBank/DDBJ whole genome shotgun (WGS) entry which is preliminary data.</text>
</comment>
<protein>
    <submittedName>
        <fullName evidence="1">Uncharacterized protein</fullName>
    </submittedName>
</protein>
<keyword evidence="2" id="KW-1185">Reference proteome</keyword>
<dbReference type="EMBL" id="CM042012">
    <property type="protein sequence ID" value="KAI3750706.1"/>
    <property type="molecule type" value="Genomic_DNA"/>
</dbReference>
<name>A0ACB9DW53_CICIN</name>
<organism evidence="1 2">
    <name type="scientific">Cichorium intybus</name>
    <name type="common">Chicory</name>
    <dbReference type="NCBI Taxonomy" id="13427"/>
    <lineage>
        <taxon>Eukaryota</taxon>
        <taxon>Viridiplantae</taxon>
        <taxon>Streptophyta</taxon>
        <taxon>Embryophyta</taxon>
        <taxon>Tracheophyta</taxon>
        <taxon>Spermatophyta</taxon>
        <taxon>Magnoliopsida</taxon>
        <taxon>eudicotyledons</taxon>
        <taxon>Gunneridae</taxon>
        <taxon>Pentapetalae</taxon>
        <taxon>asterids</taxon>
        <taxon>campanulids</taxon>
        <taxon>Asterales</taxon>
        <taxon>Asteraceae</taxon>
        <taxon>Cichorioideae</taxon>
        <taxon>Cichorieae</taxon>
        <taxon>Cichoriinae</taxon>
        <taxon>Cichorium</taxon>
    </lineage>
</organism>
<reference evidence="2" key="1">
    <citation type="journal article" date="2022" name="Mol. Ecol. Resour.">
        <title>The genomes of chicory, endive, great burdock and yacon provide insights into Asteraceae palaeo-polyploidization history and plant inulin production.</title>
        <authorList>
            <person name="Fan W."/>
            <person name="Wang S."/>
            <person name="Wang H."/>
            <person name="Wang A."/>
            <person name="Jiang F."/>
            <person name="Liu H."/>
            <person name="Zhao H."/>
            <person name="Xu D."/>
            <person name="Zhang Y."/>
        </authorList>
    </citation>
    <scope>NUCLEOTIDE SEQUENCE [LARGE SCALE GENOMIC DNA]</scope>
    <source>
        <strain evidence="2">cv. Punajuju</strain>
    </source>
</reference>
<reference evidence="1 2" key="2">
    <citation type="journal article" date="2022" name="Mol. Ecol. Resour.">
        <title>The genomes of chicory, endive, great burdock and yacon provide insights into Asteraceae paleo-polyploidization history and plant inulin production.</title>
        <authorList>
            <person name="Fan W."/>
            <person name="Wang S."/>
            <person name="Wang H."/>
            <person name="Wang A."/>
            <person name="Jiang F."/>
            <person name="Liu H."/>
            <person name="Zhao H."/>
            <person name="Xu D."/>
            <person name="Zhang Y."/>
        </authorList>
    </citation>
    <scope>NUCLEOTIDE SEQUENCE [LARGE SCALE GENOMIC DNA]</scope>
    <source>
        <strain evidence="2">cv. Punajuju</strain>
        <tissue evidence="1">Leaves</tissue>
    </source>
</reference>
<accession>A0ACB9DW53</accession>
<dbReference type="Proteomes" id="UP001055811">
    <property type="component" value="Linkage Group LG04"/>
</dbReference>
<sequence length="293" mass="33237">MSTTGSLPTNTMADSKKTHFPLPPSSSTRSLSCFSVSSNEMKHAESSSFDPSLLRYLGLRWTYLETLPESVGELYNLETLDVKQTHVVTLPDSFWKLKKLLHLNLNNIRLAMPPNSSSTLATLWGLVLDEKISVHEGLDKLLNLRELGIKFNLSKSQSVLLDWIATLQNLQSLRLTSLDDMSHPSKLLLKPLMKLAKLSHLYLYGHLESLPTPIKFPPTVKELEEWIVEEGAMESLKELNIRGCDKLKNVPCIMLQKHRCLEELVLTNMLDDLVARIKKRKSKDTSLTINYLE</sequence>
<proteinExistence type="predicted"/>
<evidence type="ECO:0000313" key="1">
    <source>
        <dbReference type="EMBL" id="KAI3750706.1"/>
    </source>
</evidence>